<reference evidence="1 2" key="1">
    <citation type="submission" date="2024-09" db="EMBL/GenBank/DDBJ databases">
        <authorList>
            <person name="Zhang Y."/>
        </authorList>
    </citation>
    <scope>NUCLEOTIDE SEQUENCE [LARGE SCALE GENOMIC DNA]</scope>
    <source>
        <strain evidence="1 2">ZJ318</strain>
    </source>
</reference>
<protein>
    <submittedName>
        <fullName evidence="1">Uncharacterized protein</fullName>
    </submittedName>
</protein>
<sequence length="66" mass="7518">MSATNVSALSDHCDKQIAETQKLIADYPHERAALERVIKGWRAAKRRHLAVIRNEKLTNIQPKEPV</sequence>
<keyword evidence="2" id="KW-1185">Reference proteome</keyword>
<organism evidence="1 2">
    <name type="scientific">Shewanella mangrovisoli</name>
    <dbReference type="NCBI Taxonomy" id="2864211"/>
    <lineage>
        <taxon>Bacteria</taxon>
        <taxon>Pseudomonadati</taxon>
        <taxon>Pseudomonadota</taxon>
        <taxon>Gammaproteobacteria</taxon>
        <taxon>Alteromonadales</taxon>
        <taxon>Shewanellaceae</taxon>
        <taxon>Shewanella</taxon>
    </lineage>
</organism>
<name>A0ABV4VI43_9GAMM</name>
<gene>
    <name evidence="1" type="ORF">ACE02W_08920</name>
</gene>
<evidence type="ECO:0000313" key="2">
    <source>
        <dbReference type="Proteomes" id="UP001576708"/>
    </source>
</evidence>
<dbReference type="EMBL" id="JBHFGU010000002">
    <property type="protein sequence ID" value="MFB2619921.1"/>
    <property type="molecule type" value="Genomic_DNA"/>
</dbReference>
<dbReference type="Proteomes" id="UP001576708">
    <property type="component" value="Unassembled WGS sequence"/>
</dbReference>
<evidence type="ECO:0000313" key="1">
    <source>
        <dbReference type="EMBL" id="MFB2619921.1"/>
    </source>
</evidence>
<proteinExistence type="predicted"/>
<dbReference type="RefSeq" id="WP_342201410.1">
    <property type="nucleotide sequence ID" value="NZ_JBCATE010000002.1"/>
</dbReference>
<accession>A0ABV4VI43</accession>
<comment type="caution">
    <text evidence="1">The sequence shown here is derived from an EMBL/GenBank/DDBJ whole genome shotgun (WGS) entry which is preliminary data.</text>
</comment>